<dbReference type="EMBL" id="LPWF01000038">
    <property type="protein sequence ID" value="ODR93448.1"/>
    <property type="molecule type" value="Genomic_DNA"/>
</dbReference>
<name>A0A1E3VIV0_9HYPH</name>
<evidence type="ECO:0000256" key="4">
    <source>
        <dbReference type="ARBA" id="ARBA00023136"/>
    </source>
</evidence>
<dbReference type="STRING" id="1774969.AUC69_04405"/>
<dbReference type="GO" id="GO:0005886">
    <property type="term" value="C:plasma membrane"/>
    <property type="evidence" value="ECO:0007669"/>
    <property type="project" value="UniProtKB-SubCell"/>
</dbReference>
<keyword evidence="4 5" id="KW-0472">Membrane</keyword>
<evidence type="ECO:0000313" key="6">
    <source>
        <dbReference type="EMBL" id="ODR93448.1"/>
    </source>
</evidence>
<dbReference type="Pfam" id="PF10755">
    <property type="entry name" value="DUF2585"/>
    <property type="match status" value="1"/>
</dbReference>
<evidence type="ECO:0000313" key="7">
    <source>
        <dbReference type="Proteomes" id="UP000094472"/>
    </source>
</evidence>
<gene>
    <name evidence="6" type="ORF">AUC69_04405</name>
</gene>
<evidence type="ECO:0000256" key="5">
    <source>
        <dbReference type="HAMAP-Rule" id="MF_01514"/>
    </source>
</evidence>
<dbReference type="Proteomes" id="UP000094472">
    <property type="component" value="Unassembled WGS sequence"/>
</dbReference>
<dbReference type="InterPro" id="IPR019691">
    <property type="entry name" value="DUF2585"/>
</dbReference>
<evidence type="ECO:0000256" key="2">
    <source>
        <dbReference type="ARBA" id="ARBA00022692"/>
    </source>
</evidence>
<feature type="transmembrane region" description="Helical" evidence="5">
    <location>
        <begin position="55"/>
        <end position="75"/>
    </location>
</feature>
<keyword evidence="7" id="KW-1185">Reference proteome</keyword>
<feature type="transmembrane region" description="Helical" evidence="5">
    <location>
        <begin position="143"/>
        <end position="161"/>
    </location>
</feature>
<protein>
    <recommendedName>
        <fullName evidence="5">UPF0314 protein AUC69_04405</fullName>
    </recommendedName>
</protein>
<evidence type="ECO:0000256" key="1">
    <source>
        <dbReference type="ARBA" id="ARBA00022475"/>
    </source>
</evidence>
<proteinExistence type="inferred from homology"/>
<keyword evidence="3 5" id="KW-1133">Transmembrane helix</keyword>
<reference evidence="6 7" key="1">
    <citation type="journal article" date="2016" name="Environ. Microbiol.">
        <title>New Methyloceanibacter diversity from North Sea sediments includes methanotroph containing solely the soluble methane monooxygenase.</title>
        <authorList>
            <person name="Vekeman B."/>
            <person name="Kerckhof F.M."/>
            <person name="Cremers G."/>
            <person name="de Vos P."/>
            <person name="Vandamme P."/>
            <person name="Boon N."/>
            <person name="Op den Camp H.J."/>
            <person name="Heylen K."/>
        </authorList>
    </citation>
    <scope>NUCLEOTIDE SEQUENCE [LARGE SCALE GENOMIC DNA]</scope>
    <source>
        <strain evidence="6 7">R-67175</strain>
    </source>
</reference>
<accession>A0A1E3VIV0</accession>
<sequence>MTMTRTQLAIVAGIILIAGALLYAMGHPLICKCGYVKLWHFDVVSAENSQHLFDWYTPSHIIHGFLFYAVLWLAAPRLSFGQRLILAVLVEAGWEVIENTDFVINKYREATVSLDYYGDSVINSVSDILFMVLGFYLAAWWPVWLTVIVAIALEVFVGVMIRDGLTLNVIMLVWPLDSILQWQQGR</sequence>
<evidence type="ECO:0000256" key="3">
    <source>
        <dbReference type="ARBA" id="ARBA00022989"/>
    </source>
</evidence>
<comment type="caution">
    <text evidence="6">The sequence shown here is derived from an EMBL/GenBank/DDBJ whole genome shotgun (WGS) entry which is preliminary data.</text>
</comment>
<keyword evidence="1 5" id="KW-1003">Cell membrane</keyword>
<dbReference type="RefSeq" id="WP_069442982.1">
    <property type="nucleotide sequence ID" value="NZ_LPWF01000038.1"/>
</dbReference>
<dbReference type="HAMAP" id="MF_01514">
    <property type="entry name" value="UPF0314"/>
    <property type="match status" value="1"/>
</dbReference>
<dbReference type="AlphaFoldDB" id="A0A1E3VIV0"/>
<organism evidence="6 7">
    <name type="scientific">Methyloceanibacter superfactus</name>
    <dbReference type="NCBI Taxonomy" id="1774969"/>
    <lineage>
        <taxon>Bacteria</taxon>
        <taxon>Pseudomonadati</taxon>
        <taxon>Pseudomonadota</taxon>
        <taxon>Alphaproteobacteria</taxon>
        <taxon>Hyphomicrobiales</taxon>
        <taxon>Hyphomicrobiaceae</taxon>
        <taxon>Methyloceanibacter</taxon>
    </lineage>
</organism>
<dbReference type="NCBIfam" id="NF002099">
    <property type="entry name" value="PRK00944.1"/>
    <property type="match status" value="1"/>
</dbReference>
<comment type="subcellular location">
    <subcellularLocation>
        <location evidence="5">Cell membrane</location>
        <topology evidence="5">Multi-pass membrane protein</topology>
    </subcellularLocation>
</comment>
<keyword evidence="2 5" id="KW-0812">Transmembrane</keyword>
<comment type="similarity">
    <text evidence="5">Belongs to the UPF0314 family.</text>
</comment>